<evidence type="ECO:0000256" key="3">
    <source>
        <dbReference type="ARBA" id="ARBA00023054"/>
    </source>
</evidence>
<reference evidence="9 11" key="1">
    <citation type="journal article" date="2012" name="Nature">
        <title>Algal genomes reveal evolutionary mosaicism and the fate of nucleomorphs.</title>
        <authorList>
            <consortium name="DOE Joint Genome Institute"/>
            <person name="Curtis B.A."/>
            <person name="Tanifuji G."/>
            <person name="Burki F."/>
            <person name="Gruber A."/>
            <person name="Irimia M."/>
            <person name="Maruyama S."/>
            <person name="Arias M.C."/>
            <person name="Ball S.G."/>
            <person name="Gile G.H."/>
            <person name="Hirakawa Y."/>
            <person name="Hopkins J.F."/>
            <person name="Kuo A."/>
            <person name="Rensing S.A."/>
            <person name="Schmutz J."/>
            <person name="Symeonidi A."/>
            <person name="Elias M."/>
            <person name="Eveleigh R.J."/>
            <person name="Herman E.K."/>
            <person name="Klute M.J."/>
            <person name="Nakayama T."/>
            <person name="Obornik M."/>
            <person name="Reyes-Prieto A."/>
            <person name="Armbrust E.V."/>
            <person name="Aves S.J."/>
            <person name="Beiko R.G."/>
            <person name="Coutinho P."/>
            <person name="Dacks J.B."/>
            <person name="Durnford D.G."/>
            <person name="Fast N.M."/>
            <person name="Green B.R."/>
            <person name="Grisdale C.J."/>
            <person name="Hempel F."/>
            <person name="Henrissat B."/>
            <person name="Hoppner M.P."/>
            <person name="Ishida K."/>
            <person name="Kim E."/>
            <person name="Koreny L."/>
            <person name="Kroth P.G."/>
            <person name="Liu Y."/>
            <person name="Malik S.B."/>
            <person name="Maier U.G."/>
            <person name="McRose D."/>
            <person name="Mock T."/>
            <person name="Neilson J.A."/>
            <person name="Onodera N.T."/>
            <person name="Poole A.M."/>
            <person name="Pritham E.J."/>
            <person name="Richards T.A."/>
            <person name="Rocap G."/>
            <person name="Roy S.W."/>
            <person name="Sarai C."/>
            <person name="Schaack S."/>
            <person name="Shirato S."/>
            <person name="Slamovits C.H."/>
            <person name="Spencer D.F."/>
            <person name="Suzuki S."/>
            <person name="Worden A.Z."/>
            <person name="Zauner S."/>
            <person name="Barry K."/>
            <person name="Bell C."/>
            <person name="Bharti A.K."/>
            <person name="Crow J.A."/>
            <person name="Grimwood J."/>
            <person name="Kramer R."/>
            <person name="Lindquist E."/>
            <person name="Lucas S."/>
            <person name="Salamov A."/>
            <person name="McFadden G.I."/>
            <person name="Lane C.E."/>
            <person name="Keeling P.J."/>
            <person name="Gray M.W."/>
            <person name="Grigoriev I.V."/>
            <person name="Archibald J.M."/>
        </authorList>
    </citation>
    <scope>NUCLEOTIDE SEQUENCE</scope>
    <source>
        <strain evidence="9 11">CCMP2712</strain>
    </source>
</reference>
<evidence type="ECO:0000313" key="9">
    <source>
        <dbReference type="EMBL" id="EKX38107.1"/>
    </source>
</evidence>
<keyword evidence="2" id="KW-0805">Transcription regulation</keyword>
<dbReference type="GO" id="GO:0003700">
    <property type="term" value="F:DNA-binding transcription factor activity"/>
    <property type="evidence" value="ECO:0007669"/>
    <property type="project" value="InterPro"/>
</dbReference>
<dbReference type="KEGG" id="gtt:GUITHDRAFT_115661"/>
<accession>L1IPT1</accession>
<dbReference type="PROSITE" id="PS51519">
    <property type="entry name" value="RWP_RK"/>
    <property type="match status" value="1"/>
</dbReference>
<keyword evidence="6" id="KW-0539">Nucleus</keyword>
<dbReference type="AlphaFoldDB" id="L1IPT1"/>
<evidence type="ECO:0000259" key="8">
    <source>
        <dbReference type="PROSITE" id="PS51519"/>
    </source>
</evidence>
<keyword evidence="5" id="KW-0804">Transcription</keyword>
<feature type="region of interest" description="Disordered" evidence="7">
    <location>
        <begin position="88"/>
        <end position="175"/>
    </location>
</feature>
<name>L1IPT1_GUITC</name>
<evidence type="ECO:0000256" key="2">
    <source>
        <dbReference type="ARBA" id="ARBA00023015"/>
    </source>
</evidence>
<dbReference type="EMBL" id="JH993051">
    <property type="protein sequence ID" value="EKX38107.1"/>
    <property type="molecule type" value="Genomic_DNA"/>
</dbReference>
<dbReference type="GO" id="GO:0003677">
    <property type="term" value="F:DNA binding"/>
    <property type="evidence" value="ECO:0007669"/>
    <property type="project" value="UniProtKB-KW"/>
</dbReference>
<evidence type="ECO:0000256" key="7">
    <source>
        <dbReference type="SAM" id="MobiDB-lite"/>
    </source>
</evidence>
<sequence>MAILILSDTDSSSSSPSFPSSPSSPTILQRIAVQARPRHSNKRETVQLSRLLLSQLFHLRQQEAAHHLGISLTSLKTACRRLGLDRWPYTRDRSSSSSSSSSSDDAGEAQTSVDRAALDQASEAQEPEPASSPASGDQARPGETMMEALFGGGEISLDVGDVGTEEEDWLSSVWD</sequence>
<feature type="domain" description="RWP-RK" evidence="8">
    <location>
        <begin position="29"/>
        <end position="116"/>
    </location>
</feature>
<reference evidence="10" key="3">
    <citation type="submission" date="2016-03" db="UniProtKB">
        <authorList>
            <consortium name="EnsemblProtists"/>
        </authorList>
    </citation>
    <scope>IDENTIFICATION</scope>
</reference>
<dbReference type="GeneID" id="17294844"/>
<dbReference type="EnsemblProtists" id="EKX38107">
    <property type="protein sequence ID" value="EKX38107"/>
    <property type="gene ID" value="GUITHDRAFT_115661"/>
</dbReference>
<evidence type="ECO:0000256" key="1">
    <source>
        <dbReference type="ARBA" id="ARBA00004049"/>
    </source>
</evidence>
<feature type="region of interest" description="Disordered" evidence="7">
    <location>
        <begin position="1"/>
        <end position="25"/>
    </location>
</feature>
<dbReference type="PaxDb" id="55529-EKX38107"/>
<dbReference type="RefSeq" id="XP_005825087.1">
    <property type="nucleotide sequence ID" value="XM_005825030.1"/>
</dbReference>
<evidence type="ECO:0000256" key="6">
    <source>
        <dbReference type="ARBA" id="ARBA00023242"/>
    </source>
</evidence>
<evidence type="ECO:0000256" key="4">
    <source>
        <dbReference type="ARBA" id="ARBA00023125"/>
    </source>
</evidence>
<dbReference type="InterPro" id="IPR044607">
    <property type="entry name" value="RKD-like"/>
</dbReference>
<comment type="function">
    <text evidence="1">Putative transcription factor.</text>
</comment>
<keyword evidence="3" id="KW-0175">Coiled coil</keyword>
<evidence type="ECO:0000313" key="11">
    <source>
        <dbReference type="Proteomes" id="UP000011087"/>
    </source>
</evidence>
<protein>
    <recommendedName>
        <fullName evidence="8">RWP-RK domain-containing protein</fullName>
    </recommendedName>
</protein>
<evidence type="ECO:0000256" key="5">
    <source>
        <dbReference type="ARBA" id="ARBA00023163"/>
    </source>
</evidence>
<dbReference type="PANTHER" id="PTHR46373">
    <property type="entry name" value="PROTEIN RKD4"/>
    <property type="match status" value="1"/>
</dbReference>
<reference evidence="11" key="2">
    <citation type="submission" date="2012-11" db="EMBL/GenBank/DDBJ databases">
        <authorList>
            <person name="Kuo A."/>
            <person name="Curtis B.A."/>
            <person name="Tanifuji G."/>
            <person name="Burki F."/>
            <person name="Gruber A."/>
            <person name="Irimia M."/>
            <person name="Maruyama S."/>
            <person name="Arias M.C."/>
            <person name="Ball S.G."/>
            <person name="Gile G.H."/>
            <person name="Hirakawa Y."/>
            <person name="Hopkins J.F."/>
            <person name="Rensing S.A."/>
            <person name="Schmutz J."/>
            <person name="Symeonidi A."/>
            <person name="Elias M."/>
            <person name="Eveleigh R.J."/>
            <person name="Herman E.K."/>
            <person name="Klute M.J."/>
            <person name="Nakayama T."/>
            <person name="Obornik M."/>
            <person name="Reyes-Prieto A."/>
            <person name="Armbrust E.V."/>
            <person name="Aves S.J."/>
            <person name="Beiko R.G."/>
            <person name="Coutinho P."/>
            <person name="Dacks J.B."/>
            <person name="Durnford D.G."/>
            <person name="Fast N.M."/>
            <person name="Green B.R."/>
            <person name="Grisdale C."/>
            <person name="Hempe F."/>
            <person name="Henrissat B."/>
            <person name="Hoppner M.P."/>
            <person name="Ishida K.-I."/>
            <person name="Kim E."/>
            <person name="Koreny L."/>
            <person name="Kroth P.G."/>
            <person name="Liu Y."/>
            <person name="Malik S.-B."/>
            <person name="Maier U.G."/>
            <person name="McRose D."/>
            <person name="Mock T."/>
            <person name="Neilson J.A."/>
            <person name="Onodera N.T."/>
            <person name="Poole A.M."/>
            <person name="Pritham E.J."/>
            <person name="Richards T.A."/>
            <person name="Rocap G."/>
            <person name="Roy S.W."/>
            <person name="Sarai C."/>
            <person name="Schaack S."/>
            <person name="Shirato S."/>
            <person name="Slamovits C.H."/>
            <person name="Spencer D.F."/>
            <person name="Suzuki S."/>
            <person name="Worden A.Z."/>
            <person name="Zauner S."/>
            <person name="Barry K."/>
            <person name="Bell C."/>
            <person name="Bharti A.K."/>
            <person name="Crow J.A."/>
            <person name="Grimwood J."/>
            <person name="Kramer R."/>
            <person name="Lindquist E."/>
            <person name="Lucas S."/>
            <person name="Salamov A."/>
            <person name="McFadden G.I."/>
            <person name="Lane C.E."/>
            <person name="Keeling P.J."/>
            <person name="Gray M.W."/>
            <person name="Grigoriev I.V."/>
            <person name="Archibald J.M."/>
        </authorList>
    </citation>
    <scope>NUCLEOTIDE SEQUENCE</scope>
    <source>
        <strain evidence="11">CCMP2712</strain>
    </source>
</reference>
<dbReference type="PANTHER" id="PTHR46373:SF2">
    <property type="entry name" value="RWP-RK DOMAIN-CONTAINING PROTEIN"/>
    <property type="match status" value="1"/>
</dbReference>
<keyword evidence="11" id="KW-1185">Reference proteome</keyword>
<dbReference type="Pfam" id="PF02042">
    <property type="entry name" value="RWP-RK"/>
    <property type="match status" value="1"/>
</dbReference>
<keyword evidence="4" id="KW-0238">DNA-binding</keyword>
<feature type="compositionally biased region" description="Low complexity" evidence="7">
    <location>
        <begin position="11"/>
        <end position="25"/>
    </location>
</feature>
<proteinExistence type="predicted"/>
<dbReference type="Proteomes" id="UP000011087">
    <property type="component" value="Unassembled WGS sequence"/>
</dbReference>
<evidence type="ECO:0000313" key="10">
    <source>
        <dbReference type="EnsemblProtists" id="EKX38107"/>
    </source>
</evidence>
<organism evidence="9">
    <name type="scientific">Guillardia theta (strain CCMP2712)</name>
    <name type="common">Cryptophyte</name>
    <dbReference type="NCBI Taxonomy" id="905079"/>
    <lineage>
        <taxon>Eukaryota</taxon>
        <taxon>Cryptophyceae</taxon>
        <taxon>Pyrenomonadales</taxon>
        <taxon>Geminigeraceae</taxon>
        <taxon>Guillardia</taxon>
    </lineage>
</organism>
<gene>
    <name evidence="9" type="ORF">GUITHDRAFT_115661</name>
</gene>
<dbReference type="HOGENOM" id="CLU_092984_0_2_1"/>
<dbReference type="InterPro" id="IPR003035">
    <property type="entry name" value="RWP-RK_dom"/>
</dbReference>